<feature type="region of interest" description="Disordered" evidence="1">
    <location>
        <begin position="15"/>
        <end position="35"/>
    </location>
</feature>
<organism evidence="2 3">
    <name type="scientific">Candidatus Devosia phytovorans</name>
    <dbReference type="NCBI Taxonomy" id="3121372"/>
    <lineage>
        <taxon>Bacteria</taxon>
        <taxon>Pseudomonadati</taxon>
        <taxon>Pseudomonadota</taxon>
        <taxon>Alphaproteobacteria</taxon>
        <taxon>Hyphomicrobiales</taxon>
        <taxon>Devosiaceae</taxon>
        <taxon>Devosia</taxon>
    </lineage>
</organism>
<accession>A0AAJ6AZ52</accession>
<proteinExistence type="predicted"/>
<evidence type="ECO:0000313" key="3">
    <source>
        <dbReference type="Proteomes" id="UP001217476"/>
    </source>
</evidence>
<evidence type="ECO:0000313" key="2">
    <source>
        <dbReference type="EMBL" id="WEK03426.1"/>
    </source>
</evidence>
<dbReference type="Proteomes" id="UP001217476">
    <property type="component" value="Chromosome"/>
</dbReference>
<gene>
    <name evidence="2" type="ORF">P0Y65_14645</name>
</gene>
<reference evidence="2" key="1">
    <citation type="submission" date="2023-03" db="EMBL/GenBank/DDBJ databases">
        <title>Andean soil-derived lignocellulolytic bacterial consortium as a source of novel taxa and putative plastic-active enzymes.</title>
        <authorList>
            <person name="Diaz-Garcia L."/>
            <person name="Chuvochina M."/>
            <person name="Feuerriegel G."/>
            <person name="Bunk B."/>
            <person name="Sproer C."/>
            <person name="Streit W.R."/>
            <person name="Rodriguez L.M."/>
            <person name="Overmann J."/>
            <person name="Jimenez D.J."/>
        </authorList>
    </citation>
    <scope>NUCLEOTIDE SEQUENCE</scope>
    <source>
        <strain evidence="2">MAG 4196</strain>
    </source>
</reference>
<name>A0AAJ6AZ52_9HYPH</name>
<dbReference type="EMBL" id="CP119312">
    <property type="protein sequence ID" value="WEK03426.1"/>
    <property type="molecule type" value="Genomic_DNA"/>
</dbReference>
<evidence type="ECO:0000256" key="1">
    <source>
        <dbReference type="SAM" id="MobiDB-lite"/>
    </source>
</evidence>
<dbReference type="AlphaFoldDB" id="A0AAJ6AZ52"/>
<sequence>MIAALENRGFENSGAPGVVGNGVARNMDPASRDSSDPWRTMIGAAQFAAAKGSNVVQAQDPQSAMLAAATQPSLGENAIMQTALAGLEQSVGDSQIVQAVVISPLFGMTGIDPTAVLSPSGDMEETKKKLAEQVDALGSGIPPYLGGIVADVQHEKQGVGIALAYPDCTIAQQAADAVASRWVELAGDEAQGAITAHTAEGADGLCAATVSVYVDAEGDYQNPAYRAILEIYMRGQAGVLQIGES</sequence>
<protein>
    <submittedName>
        <fullName evidence="2">Uncharacterized protein</fullName>
    </submittedName>
</protein>